<evidence type="ECO:0000256" key="2">
    <source>
        <dbReference type="ARBA" id="ARBA00022729"/>
    </source>
</evidence>
<dbReference type="Gene3D" id="2.60.40.2500">
    <property type="match status" value="1"/>
</dbReference>
<accession>A0A9E7ZQD3</accession>
<feature type="region of interest" description="Disordered" evidence="4">
    <location>
        <begin position="256"/>
        <end position="282"/>
    </location>
</feature>
<reference evidence="5" key="1">
    <citation type="submission" date="2022-08" db="EMBL/GenBank/DDBJ databases">
        <title>Complete Genome Sequences of 2 Bosea sp. soil isolates.</title>
        <authorList>
            <person name="Alvarez Arevalo M."/>
            <person name="Sterndorff E.B."/>
            <person name="Faurdal D."/>
            <person name="Joergensen T.S."/>
            <person name="Weber T."/>
        </authorList>
    </citation>
    <scope>NUCLEOTIDE SEQUENCE</scope>
    <source>
        <strain evidence="5">NBC_00436</strain>
        <plasmid evidence="5">pNBC436</plasmid>
    </source>
</reference>
<dbReference type="Pfam" id="PF03524">
    <property type="entry name" value="CagX"/>
    <property type="match status" value="1"/>
</dbReference>
<dbReference type="InterPro" id="IPR038161">
    <property type="entry name" value="VirB9/CagX/TrbG_C_sf"/>
</dbReference>
<dbReference type="NCBIfam" id="TIGR02781">
    <property type="entry name" value="VirB9"/>
    <property type="match status" value="1"/>
</dbReference>
<organism evidence="5">
    <name type="scientific">Bosea sp. NBC_00436</name>
    <dbReference type="NCBI Taxonomy" id="2969620"/>
    <lineage>
        <taxon>Bacteria</taxon>
        <taxon>Pseudomonadati</taxon>
        <taxon>Pseudomonadota</taxon>
        <taxon>Alphaproteobacteria</taxon>
        <taxon>Hyphomicrobiales</taxon>
        <taxon>Boseaceae</taxon>
        <taxon>Bosea</taxon>
    </lineage>
</organism>
<geneLocation type="plasmid" evidence="5">
    <name>pNBC436</name>
</geneLocation>
<keyword evidence="2" id="KW-0732">Signal</keyword>
<sequence>MTILARISALAVLIIQVVAFALPAAAELSPRAGPRDSRIRYVWYHKDEVVSVQASYGASTMITFAEDERIETLGAGDALAWRIEPNKKGNVLFVKPVEKEAHANLNVLTNKRSYVFILKGEFRPVAQQVYSIVFRYPDEEGDNAAMMAQARERAAQPNLHNLRAENVNSAYGYKGASANKPLVIFDDGVKTFFRFDPARETPAIYVVDAERNESLINFRREGEYLVVDRVNYQWTLRNGDDAICIFNMRLNNVNEPTGLEPHAPQRIGGPKPRPVRTRNAIS</sequence>
<protein>
    <submittedName>
        <fullName evidence="5">P-type conjugative transfer protein VirB9</fullName>
    </submittedName>
</protein>
<dbReference type="InterPro" id="IPR033645">
    <property type="entry name" value="VirB9/CagX/TrbG_C"/>
</dbReference>
<proteinExistence type="inferred from homology"/>
<evidence type="ECO:0000256" key="4">
    <source>
        <dbReference type="SAM" id="MobiDB-lite"/>
    </source>
</evidence>
<evidence type="ECO:0000256" key="3">
    <source>
        <dbReference type="ARBA" id="ARBA00023026"/>
    </source>
</evidence>
<evidence type="ECO:0000256" key="1">
    <source>
        <dbReference type="ARBA" id="ARBA00006135"/>
    </source>
</evidence>
<dbReference type="InterPro" id="IPR014148">
    <property type="entry name" value="VirB9"/>
</dbReference>
<gene>
    <name evidence="5" type="primary">virB9</name>
    <name evidence="5" type="ORF">NWE54_27625</name>
</gene>
<name>A0A9E7ZQD3_9HYPH</name>
<dbReference type="AlphaFoldDB" id="A0A9E7ZQD3"/>
<dbReference type="EMBL" id="CP102775">
    <property type="protein sequence ID" value="UZF90060.1"/>
    <property type="molecule type" value="Genomic_DNA"/>
</dbReference>
<keyword evidence="3" id="KW-0843">Virulence</keyword>
<dbReference type="InterPro" id="IPR010258">
    <property type="entry name" value="Conjugal_tfr_TrbG/VirB9/CagX"/>
</dbReference>
<dbReference type="CDD" id="cd06911">
    <property type="entry name" value="VirB9_CagX_TrbG"/>
    <property type="match status" value="1"/>
</dbReference>
<comment type="similarity">
    <text evidence="1">Belongs to the TrbG/VirB9 family.</text>
</comment>
<evidence type="ECO:0000313" key="5">
    <source>
        <dbReference type="EMBL" id="UZF90060.1"/>
    </source>
</evidence>
<keyword evidence="5" id="KW-0614">Plasmid</keyword>